<dbReference type="AlphaFoldDB" id="A0A8H7PST7"/>
<gene>
    <name evidence="7" type="ORF">INT44_006490</name>
</gene>
<dbReference type="PROSITE" id="PS51011">
    <property type="entry name" value="ARID"/>
    <property type="match status" value="1"/>
</dbReference>
<evidence type="ECO:0000256" key="5">
    <source>
        <dbReference type="SAM" id="MobiDB-lite"/>
    </source>
</evidence>
<dbReference type="InterPro" id="IPR011989">
    <property type="entry name" value="ARM-like"/>
</dbReference>
<keyword evidence="3" id="KW-0804">Transcription</keyword>
<evidence type="ECO:0000313" key="8">
    <source>
        <dbReference type="Proteomes" id="UP000612746"/>
    </source>
</evidence>
<dbReference type="PROSITE" id="PS00028">
    <property type="entry name" value="ZINC_FINGER_C2H2_1"/>
    <property type="match status" value="1"/>
</dbReference>
<dbReference type="PANTHER" id="PTHR22970">
    <property type="entry name" value="AT-RICH INTERACTIVE DOMAIN-CONTAINING PROTEIN 2"/>
    <property type="match status" value="1"/>
</dbReference>
<dbReference type="Proteomes" id="UP000612746">
    <property type="component" value="Unassembled WGS sequence"/>
</dbReference>
<dbReference type="Gene3D" id="3.30.160.60">
    <property type="entry name" value="Classic Zinc Finger"/>
    <property type="match status" value="1"/>
</dbReference>
<organism evidence="7 8">
    <name type="scientific">Umbelopsis vinacea</name>
    <dbReference type="NCBI Taxonomy" id="44442"/>
    <lineage>
        <taxon>Eukaryota</taxon>
        <taxon>Fungi</taxon>
        <taxon>Fungi incertae sedis</taxon>
        <taxon>Mucoromycota</taxon>
        <taxon>Mucoromycotina</taxon>
        <taxon>Umbelopsidomycetes</taxon>
        <taxon>Umbelopsidales</taxon>
        <taxon>Umbelopsidaceae</taxon>
        <taxon>Umbelopsis</taxon>
    </lineage>
</organism>
<evidence type="ECO:0000256" key="4">
    <source>
        <dbReference type="ARBA" id="ARBA00023242"/>
    </source>
</evidence>
<dbReference type="SUPFAM" id="SSF48371">
    <property type="entry name" value="ARM repeat"/>
    <property type="match status" value="1"/>
</dbReference>
<feature type="compositionally biased region" description="Polar residues" evidence="5">
    <location>
        <begin position="150"/>
        <end position="160"/>
    </location>
</feature>
<dbReference type="Pfam" id="PF01388">
    <property type="entry name" value="ARID"/>
    <property type="match status" value="1"/>
</dbReference>
<keyword evidence="8" id="KW-1185">Reference proteome</keyword>
<sequence length="747" mass="84863">TKDAIDRSAEYLRFIRDLEDFHERHGTTLQAEPVLGGQKLDLLKLYKEVMASGGYQQVTQDRIWKLLGESFEFKSTCTNSAYVLKSVYKKNLVRLFFLGWEKTKVWGQEWNPSMADEPKTAAKTNGKTKEKARPPYTIPNPKERRKNSKSSDLSANSTEPTILPIAPMRRPTSFLSDKDTYNLSSAENMENLDAFLNQLSSMLDAAGQPPTADKLVSRTQPNKVGDPKEQLSMICNMLVSRKPADVQSAMVYLLKLSFELPENVTNDYLAAIVHALIPFAQPVFSDPKLRPSPTDPLDNDADTMDFQQETDAAPVDLALAFDAFRILRNLSFVDSDAEFMASNTIIRKMVVAGLLLPTNTKYVELTQHSLDILDNISSYVTLSQHDDYATNLLKLLFSNDREIIIGVLKALTYLAIQKTDHYPFLSDHTDHVKRLIQLLLIDDEDLVTRTLEFFYVYTSAWPEFTTQLLHMYPGNGISLLTSFLTYDSSKPTPPERSYPSQATTTTDLCQDRGCNIPSLTHYQDMDEPYRCLGWLKQKFEIANPECSLSLDDLYLLYETRFGMERPLDLTKFLVVFKIAYPELTVTGGDLSTTTPDQIVVHGIQIQMAILEDADEFTCKWSNCAQTFPNELHLQHHVFSDHVPPCSRSEPYQCHWMECSDIPDGESNTRDSIASHLGTHFFEHLCEHYHEHEHHGIPLATALLLHNFARHKGNSPYFEPNTCRLKGMLDNKPHLAGIIQNILQELET</sequence>
<feature type="non-terminal residue" evidence="7">
    <location>
        <position position="1"/>
    </location>
</feature>
<dbReference type="InterPro" id="IPR016024">
    <property type="entry name" value="ARM-type_fold"/>
</dbReference>
<dbReference type="SMART" id="SM01014">
    <property type="entry name" value="ARID"/>
    <property type="match status" value="1"/>
</dbReference>
<dbReference type="InterPro" id="IPR013087">
    <property type="entry name" value="Znf_C2H2_type"/>
</dbReference>
<proteinExistence type="predicted"/>
<feature type="region of interest" description="Disordered" evidence="5">
    <location>
        <begin position="111"/>
        <end position="161"/>
    </location>
</feature>
<keyword evidence="4" id="KW-0539">Nucleus</keyword>
<evidence type="ECO:0000256" key="2">
    <source>
        <dbReference type="ARBA" id="ARBA00023015"/>
    </source>
</evidence>
<dbReference type="InterPro" id="IPR048420">
    <property type="entry name" value="Zap1-like_Znf1"/>
</dbReference>
<dbReference type="GO" id="GO:0008270">
    <property type="term" value="F:zinc ion binding"/>
    <property type="evidence" value="ECO:0007669"/>
    <property type="project" value="InterPro"/>
</dbReference>
<dbReference type="InterPro" id="IPR052406">
    <property type="entry name" value="Chromatin_Remodeling_Comp"/>
</dbReference>
<evidence type="ECO:0000313" key="7">
    <source>
        <dbReference type="EMBL" id="KAG2179642.1"/>
    </source>
</evidence>
<name>A0A8H7PST7_9FUNG</name>
<evidence type="ECO:0000256" key="1">
    <source>
        <dbReference type="ARBA" id="ARBA00022853"/>
    </source>
</evidence>
<dbReference type="OrthoDB" id="338531at2759"/>
<dbReference type="GO" id="GO:0016586">
    <property type="term" value="C:RSC-type complex"/>
    <property type="evidence" value="ECO:0007669"/>
    <property type="project" value="TreeGrafter"/>
</dbReference>
<accession>A0A8H7PST7</accession>
<dbReference type="Gene3D" id="1.10.150.60">
    <property type="entry name" value="ARID DNA-binding domain"/>
    <property type="match status" value="1"/>
</dbReference>
<dbReference type="EMBL" id="JAEPRA010000010">
    <property type="protein sequence ID" value="KAG2179642.1"/>
    <property type="molecule type" value="Genomic_DNA"/>
</dbReference>
<evidence type="ECO:0000259" key="6">
    <source>
        <dbReference type="PROSITE" id="PS51011"/>
    </source>
</evidence>
<dbReference type="InterPro" id="IPR036431">
    <property type="entry name" value="ARID_dom_sf"/>
</dbReference>
<reference evidence="7" key="1">
    <citation type="submission" date="2020-12" db="EMBL/GenBank/DDBJ databases">
        <title>Metabolic potential, ecology and presence of endohyphal bacteria is reflected in genomic diversity of Mucoromycotina.</title>
        <authorList>
            <person name="Muszewska A."/>
            <person name="Okrasinska A."/>
            <person name="Steczkiewicz K."/>
            <person name="Drgas O."/>
            <person name="Orlowska M."/>
            <person name="Perlinska-Lenart U."/>
            <person name="Aleksandrzak-Piekarczyk T."/>
            <person name="Szatraj K."/>
            <person name="Zielenkiewicz U."/>
            <person name="Pilsyk S."/>
            <person name="Malc E."/>
            <person name="Mieczkowski P."/>
            <person name="Kruszewska J.S."/>
            <person name="Biernat P."/>
            <person name="Pawlowska J."/>
        </authorList>
    </citation>
    <scope>NUCLEOTIDE SEQUENCE</scope>
    <source>
        <strain evidence="7">WA0000051536</strain>
    </source>
</reference>
<dbReference type="GO" id="GO:0003677">
    <property type="term" value="F:DNA binding"/>
    <property type="evidence" value="ECO:0007669"/>
    <property type="project" value="InterPro"/>
</dbReference>
<dbReference type="SMART" id="SM00501">
    <property type="entry name" value="BRIGHT"/>
    <property type="match status" value="1"/>
</dbReference>
<feature type="domain" description="ARID" evidence="6">
    <location>
        <begin position="8"/>
        <end position="100"/>
    </location>
</feature>
<dbReference type="CDD" id="cd16100">
    <property type="entry name" value="ARID"/>
    <property type="match status" value="1"/>
</dbReference>
<evidence type="ECO:0000256" key="3">
    <source>
        <dbReference type="ARBA" id="ARBA00023163"/>
    </source>
</evidence>
<dbReference type="Pfam" id="PF21816">
    <property type="entry name" value="Zap1_zf1"/>
    <property type="match status" value="1"/>
</dbReference>
<comment type="caution">
    <text evidence="7">The sequence shown here is derived from an EMBL/GenBank/DDBJ whole genome shotgun (WGS) entry which is preliminary data.</text>
</comment>
<dbReference type="Gene3D" id="1.25.10.10">
    <property type="entry name" value="Leucine-rich Repeat Variant"/>
    <property type="match status" value="1"/>
</dbReference>
<keyword evidence="1" id="KW-0156">Chromatin regulator</keyword>
<protein>
    <recommendedName>
        <fullName evidence="6">ARID domain-containing protein</fullName>
    </recommendedName>
</protein>
<feature type="region of interest" description="Disordered" evidence="5">
    <location>
        <begin position="206"/>
        <end position="227"/>
    </location>
</feature>
<dbReference type="SUPFAM" id="SSF46774">
    <property type="entry name" value="ARID-like"/>
    <property type="match status" value="1"/>
</dbReference>
<keyword evidence="2" id="KW-0805">Transcription regulation</keyword>
<dbReference type="InterPro" id="IPR001606">
    <property type="entry name" value="ARID_dom"/>
</dbReference>
<dbReference type="SMART" id="SM00355">
    <property type="entry name" value="ZnF_C2H2"/>
    <property type="match status" value="2"/>
</dbReference>
<dbReference type="GO" id="GO:0006325">
    <property type="term" value="P:chromatin organization"/>
    <property type="evidence" value="ECO:0007669"/>
    <property type="project" value="UniProtKB-KW"/>
</dbReference>
<dbReference type="PANTHER" id="PTHR22970:SF14">
    <property type="entry name" value="AT-RICH INTERACTIVE DOMAIN-CONTAINING PROTEIN 2"/>
    <property type="match status" value="1"/>
</dbReference>